<reference evidence="5" key="1">
    <citation type="submission" date="2015-03" db="EMBL/GenBank/DDBJ databases">
        <authorList>
            <person name="Murphy D."/>
        </authorList>
    </citation>
    <scope>NUCLEOTIDE SEQUENCE [LARGE SCALE GENOMIC DNA]</scope>
    <source>
        <strain evidence="5">K00500041</strain>
    </source>
</reference>
<accession>A0A0U0RDL0</accession>
<evidence type="ECO:0000313" key="3">
    <source>
        <dbReference type="EMBL" id="CKU30960.1"/>
    </source>
</evidence>
<dbReference type="Proteomes" id="UP000048948">
    <property type="component" value="Unassembled WGS sequence"/>
</dbReference>
<dbReference type="Proteomes" id="UP000049023">
    <property type="component" value="Unassembled WGS sequence"/>
</dbReference>
<evidence type="ECO:0000313" key="4">
    <source>
        <dbReference type="EMBL" id="COV62467.1"/>
    </source>
</evidence>
<dbReference type="EMBL" id="CNGE01001588">
    <property type="protein sequence ID" value="CKU30960.1"/>
    <property type="molecule type" value="Genomic_DNA"/>
</dbReference>
<dbReference type="EMBL" id="CSAJ01000045">
    <property type="protein sequence ID" value="COV62467.1"/>
    <property type="molecule type" value="Genomic_DNA"/>
</dbReference>
<name>A0A0U0RDL0_MYCTX</name>
<dbReference type="Proteomes" id="UP000050164">
    <property type="component" value="Unassembled WGS sequence"/>
</dbReference>
<proteinExistence type="predicted"/>
<evidence type="ECO:0000313" key="10">
    <source>
        <dbReference type="Proteomes" id="UP000050164"/>
    </source>
</evidence>
<dbReference type="EMBL" id="CNFT01001273">
    <property type="protein sequence ID" value="CKT09586.1"/>
    <property type="molecule type" value="Genomic_DNA"/>
</dbReference>
<evidence type="ECO:0000313" key="5">
    <source>
        <dbReference type="EMBL" id="COW01539.1"/>
    </source>
</evidence>
<sequence>MPTLAKPEPAPASAVCAWFHQPEVPAPKLPKPDPPPAPALKKPDDGVMVLFPMPGVGGMLISGMLLARTYTEPSALAAISGQVMAGMSTPPAPAVTSRFSSEVAGNVKPPGKRVIALTLPGTWKPNVIGPVSSCGVVNAPLDAEMVRWLPSLVPAPKTSGPVA</sequence>
<evidence type="ECO:0000313" key="2">
    <source>
        <dbReference type="EMBL" id="CKT09586.1"/>
    </source>
</evidence>
<dbReference type="EMBL" id="CNFU01000167">
    <property type="protein sequence ID" value="CKR35450.1"/>
    <property type="molecule type" value="Genomic_DNA"/>
</dbReference>
<evidence type="ECO:0000313" key="9">
    <source>
        <dbReference type="Proteomes" id="UP000049023"/>
    </source>
</evidence>
<dbReference type="Proteomes" id="UP000038802">
    <property type="component" value="Unassembled WGS sequence"/>
</dbReference>
<dbReference type="EMBL" id="CSAE01000280">
    <property type="protein sequence ID" value="COW01539.1"/>
    <property type="molecule type" value="Genomic_DNA"/>
</dbReference>
<evidence type="ECO:0000313" key="6">
    <source>
        <dbReference type="Proteomes" id="UP000038802"/>
    </source>
</evidence>
<evidence type="ECO:0000313" key="7">
    <source>
        <dbReference type="Proteomes" id="UP000044938"/>
    </source>
</evidence>
<evidence type="ECO:0000313" key="1">
    <source>
        <dbReference type="EMBL" id="CKR35450.1"/>
    </source>
</evidence>
<dbReference type="AlphaFoldDB" id="A0A0U0RDL0"/>
<organism evidence="5 6">
    <name type="scientific">Mycobacterium tuberculosis</name>
    <dbReference type="NCBI Taxonomy" id="1773"/>
    <lineage>
        <taxon>Bacteria</taxon>
        <taxon>Bacillati</taxon>
        <taxon>Actinomycetota</taxon>
        <taxon>Actinomycetes</taxon>
        <taxon>Mycobacteriales</taxon>
        <taxon>Mycobacteriaceae</taxon>
        <taxon>Mycobacterium</taxon>
        <taxon>Mycobacterium tuberculosis complex</taxon>
    </lineage>
</organism>
<dbReference type="Proteomes" id="UP000044938">
    <property type="component" value="Unassembled WGS sequence"/>
</dbReference>
<reference evidence="6 7" key="2">
    <citation type="submission" date="2015-03" db="EMBL/GenBank/DDBJ databases">
        <authorList>
            <consortium name="Pathogen Informatics"/>
        </authorList>
    </citation>
    <scope>NUCLEOTIDE SEQUENCE [LARGE SCALE GENOMIC DNA]</scope>
    <source>
        <strain evidence="3 8">Bir 172</strain>
        <strain evidence="2 10">Bir 185</strain>
        <strain evidence="1 9">Bir 187</strain>
        <strain evidence="6">K00500041</strain>
        <strain evidence="4 7">M09401471</strain>
    </source>
</reference>
<evidence type="ECO:0000313" key="8">
    <source>
        <dbReference type="Proteomes" id="UP000048948"/>
    </source>
</evidence>
<gene>
    <name evidence="5" type="ORF">ERS007703_02531</name>
    <name evidence="4" type="ORF">ERS007720_00595</name>
    <name evidence="3" type="ORF">ERS027646_04673</name>
    <name evidence="2" type="ORF">ERS027659_03948</name>
    <name evidence="1" type="ORF">ERS027661_01102</name>
</gene>
<protein>
    <submittedName>
        <fullName evidence="5">Uncharacterized protein</fullName>
    </submittedName>
</protein>